<organism evidence="1 2">
    <name type="scientific">Pontibacter ramchanderi</name>
    <dbReference type="NCBI Taxonomy" id="1179743"/>
    <lineage>
        <taxon>Bacteria</taxon>
        <taxon>Pseudomonadati</taxon>
        <taxon>Bacteroidota</taxon>
        <taxon>Cytophagia</taxon>
        <taxon>Cytophagales</taxon>
        <taxon>Hymenobacteraceae</taxon>
        <taxon>Pontibacter</taxon>
    </lineage>
</organism>
<gene>
    <name evidence="1" type="ORF">BD749_3503</name>
</gene>
<dbReference type="Proteomes" id="UP000233782">
    <property type="component" value="Unassembled WGS sequence"/>
</dbReference>
<reference evidence="1 2" key="1">
    <citation type="submission" date="2017-12" db="EMBL/GenBank/DDBJ databases">
        <title>Genomic Encyclopedia of Type Strains, Phase III (KMG-III): the genomes of soil and plant-associated and newly described type strains.</title>
        <authorList>
            <person name="Whitman W."/>
        </authorList>
    </citation>
    <scope>NUCLEOTIDE SEQUENCE [LARGE SCALE GENOMIC DNA]</scope>
    <source>
        <strain evidence="1 2">LP43</strain>
    </source>
</reference>
<dbReference type="AlphaFoldDB" id="A0A2N3U798"/>
<evidence type="ECO:0000313" key="2">
    <source>
        <dbReference type="Proteomes" id="UP000233782"/>
    </source>
</evidence>
<protein>
    <submittedName>
        <fullName evidence="1">Uncharacterized protein</fullName>
    </submittedName>
</protein>
<accession>A0A2N3U798</accession>
<proteinExistence type="predicted"/>
<keyword evidence="2" id="KW-1185">Reference proteome</keyword>
<dbReference type="EMBL" id="PJMU01000004">
    <property type="protein sequence ID" value="PKV62622.1"/>
    <property type="molecule type" value="Genomic_DNA"/>
</dbReference>
<name>A0A2N3U798_9BACT</name>
<evidence type="ECO:0000313" key="1">
    <source>
        <dbReference type="EMBL" id="PKV62622.1"/>
    </source>
</evidence>
<comment type="caution">
    <text evidence="1">The sequence shown here is derived from an EMBL/GenBank/DDBJ whole genome shotgun (WGS) entry which is preliminary data.</text>
</comment>
<sequence>MLSNIFTTHNKRSSEKSHLLESDAASEYEEFQKWINSRLAVLGKEHCDKLVIRKIITTRDLTMPDKVGEAEFLDRVEITLR</sequence>